<dbReference type="Gene3D" id="1.20.1560.10">
    <property type="entry name" value="ABC transporter type 1, transmembrane domain"/>
    <property type="match status" value="2"/>
</dbReference>
<dbReference type="GO" id="GO:0005737">
    <property type="term" value="C:cytoplasm"/>
    <property type="evidence" value="ECO:0007669"/>
    <property type="project" value="UniProtKB-ARBA"/>
</dbReference>
<dbReference type="InterPro" id="IPR003439">
    <property type="entry name" value="ABC_transporter-like_ATP-bd"/>
</dbReference>
<keyword evidence="12 14" id="KW-0472">Membrane</keyword>
<name>A0A6A6A8H5_9PLEO</name>
<feature type="transmembrane region" description="Helical" evidence="14">
    <location>
        <begin position="404"/>
        <end position="428"/>
    </location>
</feature>
<keyword evidence="4" id="KW-0285">Flavoprotein</keyword>
<dbReference type="GO" id="GO:0016887">
    <property type="term" value="F:ATP hydrolysis activity"/>
    <property type="evidence" value="ECO:0007669"/>
    <property type="project" value="InterPro"/>
</dbReference>
<dbReference type="InterPro" id="IPR003593">
    <property type="entry name" value="AAA+_ATPase"/>
</dbReference>
<dbReference type="Gene3D" id="3.50.50.60">
    <property type="entry name" value="FAD/NAD(P)-binding domain"/>
    <property type="match status" value="1"/>
</dbReference>
<feature type="transmembrane region" description="Helical" evidence="14">
    <location>
        <begin position="1355"/>
        <end position="1380"/>
    </location>
</feature>
<dbReference type="Pfam" id="PF00005">
    <property type="entry name" value="ABC_tran"/>
    <property type="match status" value="2"/>
</dbReference>
<feature type="domain" description="ABC transporter" evidence="15">
    <location>
        <begin position="989"/>
        <end position="1237"/>
    </location>
</feature>
<keyword evidence="7" id="KW-0547">Nucleotide-binding</keyword>
<feature type="domain" description="ABC transmembrane type-1" evidence="16">
    <location>
        <begin position="671"/>
        <end position="967"/>
    </location>
</feature>
<evidence type="ECO:0000256" key="4">
    <source>
        <dbReference type="ARBA" id="ARBA00022630"/>
    </source>
</evidence>
<dbReference type="CDD" id="cd18604">
    <property type="entry name" value="ABC_6TM_VMR1_D2_like"/>
    <property type="match status" value="1"/>
</dbReference>
<dbReference type="SUPFAM" id="SSF52540">
    <property type="entry name" value="P-loop containing nucleoside triphosphate hydrolases"/>
    <property type="match status" value="2"/>
</dbReference>
<dbReference type="Proteomes" id="UP000799771">
    <property type="component" value="Unassembled WGS sequence"/>
</dbReference>
<feature type="transmembrane region" description="Helical" evidence="14">
    <location>
        <begin position="497"/>
        <end position="515"/>
    </location>
</feature>
<evidence type="ECO:0000256" key="1">
    <source>
        <dbReference type="ARBA" id="ARBA00004141"/>
    </source>
</evidence>
<dbReference type="GO" id="GO:0016491">
    <property type="term" value="F:oxidoreductase activity"/>
    <property type="evidence" value="ECO:0007669"/>
    <property type="project" value="UniProtKB-KW"/>
</dbReference>
<keyword evidence="10 14" id="KW-1133">Transmembrane helix</keyword>
<dbReference type="Pfam" id="PF00664">
    <property type="entry name" value="ABC_membrane"/>
    <property type="match status" value="2"/>
</dbReference>
<feature type="transmembrane region" description="Helical" evidence="14">
    <location>
        <begin position="1309"/>
        <end position="1334"/>
    </location>
</feature>
<evidence type="ECO:0000256" key="12">
    <source>
        <dbReference type="ARBA" id="ARBA00023136"/>
    </source>
</evidence>
<dbReference type="SUPFAM" id="SSF51905">
    <property type="entry name" value="FAD/NAD(P)-binding domain"/>
    <property type="match status" value="1"/>
</dbReference>
<comment type="subcellular location">
    <subcellularLocation>
        <location evidence="1">Membrane</location>
        <topology evidence="1">Multi-pass membrane protein</topology>
    </subcellularLocation>
</comment>
<sequence length="1903" mass="211840">MTSPKKPILIIGAGIAGLAFAQGLRKKGIPFLILERDASASSRSQGWALTIHFALPYLLEFLPDDIASRLHTVKVDPIVQQDQSHSVFLNLDDCSVKWRLPPTYGNRMRVVRVRLRSLLMEGLEEHILWGKKLQSFETSSNRVQAYFEDGTCYDGELLVGIDGSHSHVRALTYGPELSRPTPVPACFLGTEALATEKQMEPLLELEKTVIQGCHPITPAWMWFSVMERPEMRKSMGEEPLWRVQICLSWLSSVGLSEIPKTNRERVELMREKSSTFHPIFRNIFQRILSLDHEDIINVPLEVWWLPQGAKPHHCNSRVLLAGDAAHTMPLYRGEGFNHALMDVHHLLLSIEELYTEPSRRNAIIVDYEEDVRTRGLRAACPAHIVHTRGSSGIDMDVIWNLPNAVHAIALLVAIAISSHASASIFNWLRRSDLRQLHTAFPQRYEDEDGEASVESTQAFADRLQRIAFTCSVSIGSTTAFARYILILDSGITFGQTVQVGIWLCLMLQSLTLLVEPSAPCRFSIALQGSANCIIVLITLFFDSKTSSNDLLNLNQRDRLLLVVEFVSAGLACFNGVLLPRRPDVFWKGSLVDRQYTISWFFRSSFSWVWSALQAVSGGRTFGVDDLPELSHESRSSHLFERFQHDGASMDRKSPLWKTLAYSYRHEFLVQLVLTAIGSVLSFAPNIMLLGILHTMENEGKDDNRLVTLAPWACGLGFTMALTACIGQWNIWLSTMDLGLKMQSQLIMVLFDKLLRSRGLTPQPQDKQEEDAKPSNSTATGHNIVNLVSTDVQQISNCVRGIYRGYEALVKLIVAGFLIERLMDYQSLVAGSVFAMLLFTTNAFIARLQSRSQSALMARKDSRMTVVAEVIQAVRQIKFSGWEDVWESTVLQKRKVELDAQWIVNQWTIAAQAIYTFGPILISVVVIATHVYISGDLKASTAFTVLSVLNAVEGSLGTIPEIQSAWLGASISLKRLQSYLSTSERQFSSIHSDQIIFEKVTIRWPGVASDGFQLSDLTLHFPPHAISVIEGPSRSGKSLLLAAILGECDIIHGTLEKPSCLYDPHVNTVQCWLVDFAIAYVAQTPWIENATITENILFGLPMNLERYNQVLQACALPKDLANFAEGDRTEIGPKGVNVSGGQRSRIALARALYSRASILVMDDIYSAVDSHTAQHLCKYVLNGPLVKGRTVILVTHHLGLCAPFADYVVSLASDGTCVAAASVKRPQCVDPIDVSHDQEQVHLEIEEQIWETGITDREVDINLSDSSTSSSVTRHEDVSTSRKYVVVEDQRTQGSHHRVLLQYLGQIGNAWFGILILLIYVVFIGFVTGKSWWIARWAHQNEINSRMFIASVADDGLTWNLSIYAGISVLACVAGTTRYYLTLSSAIGLSRKAFASLLHSVLYAPLDFLDRTPPGRMQNRFSGDIAVLDSQISQIFSLALTSALELVSILVVGTMASWWILPVSIIMLVLCGHASYRVYGLVRILKHLDSSTRSPILERFSSTIDGLPTIRALGVKENYRNKLATEIDDNIRALWNLWLLNSWFGYRMALIGATFATVATFAIISVPSITVAMTGFALSYLIRYALVASTFIRGYVNLEAASISIDRVFEYIQVPSERYDGRMVPAAWPEQGRLDVSHLVVRYSQHLPPALNGISFQLLPNQRIGVVGRTGAGKSSLAMALLRFLEAEQGSIMLDGIDISTVPLRQLRQRLVMIPQDPQLFSGTIRTNLDPYNEFDDTELLDALRCVHWTPAKTQNEEELLLSNVDFQPGSSTTTTSDLNNNSLDHTTSPLDQEVADGGCNLSKGQRQQICLARAIASRPKVLVMDEATSSIDHQTDSLIQKSIRESFGRGFTSLLVIAHRVSTVMDFDRILVLDKGQVIEFGSPESLMQRVDGHFYTLVKDSS</sequence>
<dbReference type="InterPro" id="IPR027417">
    <property type="entry name" value="P-loop_NTPase"/>
</dbReference>
<dbReference type="FunFam" id="1.20.1560.10:FF:000013">
    <property type="entry name" value="ABC transporter C family member 2"/>
    <property type="match status" value="1"/>
</dbReference>
<dbReference type="EMBL" id="ML977508">
    <property type="protein sequence ID" value="KAF2128272.1"/>
    <property type="molecule type" value="Genomic_DNA"/>
</dbReference>
<keyword evidence="9" id="KW-0067">ATP-binding</keyword>
<feature type="transmembrane region" description="Helical" evidence="14">
    <location>
        <begin position="800"/>
        <end position="818"/>
    </location>
</feature>
<feature type="transmembrane region" description="Helical" evidence="14">
    <location>
        <begin position="466"/>
        <end position="485"/>
    </location>
</feature>
<dbReference type="InterPro" id="IPR036640">
    <property type="entry name" value="ABC1_TM_sf"/>
</dbReference>
<dbReference type="SUPFAM" id="SSF90123">
    <property type="entry name" value="ABC transporter transmembrane region"/>
    <property type="match status" value="2"/>
</dbReference>
<dbReference type="PANTHER" id="PTHR24223:SF456">
    <property type="entry name" value="MULTIDRUG RESISTANCE-ASSOCIATED PROTEIN LETHAL(2)03659"/>
    <property type="match status" value="1"/>
</dbReference>
<organism evidence="17 18">
    <name type="scientific">Dothidotthia symphoricarpi CBS 119687</name>
    <dbReference type="NCBI Taxonomy" id="1392245"/>
    <lineage>
        <taxon>Eukaryota</taxon>
        <taxon>Fungi</taxon>
        <taxon>Dikarya</taxon>
        <taxon>Ascomycota</taxon>
        <taxon>Pezizomycotina</taxon>
        <taxon>Dothideomycetes</taxon>
        <taxon>Pleosporomycetidae</taxon>
        <taxon>Pleosporales</taxon>
        <taxon>Dothidotthiaceae</taxon>
        <taxon>Dothidotthia</taxon>
    </lineage>
</organism>
<feature type="transmembrane region" description="Helical" evidence="14">
    <location>
        <begin position="912"/>
        <end position="932"/>
    </location>
</feature>
<evidence type="ECO:0000313" key="17">
    <source>
        <dbReference type="EMBL" id="KAF2128272.1"/>
    </source>
</evidence>
<dbReference type="InterPro" id="IPR036188">
    <property type="entry name" value="FAD/NAD-bd_sf"/>
</dbReference>
<dbReference type="CDD" id="cd03250">
    <property type="entry name" value="ABCC_MRP_domain1"/>
    <property type="match status" value="1"/>
</dbReference>
<dbReference type="GO" id="GO:0005524">
    <property type="term" value="F:ATP binding"/>
    <property type="evidence" value="ECO:0007669"/>
    <property type="project" value="UniProtKB-KW"/>
</dbReference>
<dbReference type="PANTHER" id="PTHR24223">
    <property type="entry name" value="ATP-BINDING CASSETTE SUB-FAMILY C"/>
    <property type="match status" value="1"/>
</dbReference>
<keyword evidence="5 14" id="KW-0812">Transmembrane</keyword>
<evidence type="ECO:0000256" key="9">
    <source>
        <dbReference type="ARBA" id="ARBA00022840"/>
    </source>
</evidence>
<keyword evidence="6" id="KW-0677">Repeat</keyword>
<evidence type="ECO:0000256" key="2">
    <source>
        <dbReference type="ARBA" id="ARBA00009726"/>
    </source>
</evidence>
<keyword evidence="11" id="KW-0560">Oxidoreductase</keyword>
<feature type="transmembrane region" description="Helical" evidence="14">
    <location>
        <begin position="824"/>
        <end position="844"/>
    </location>
</feature>
<protein>
    <recommendedName>
        <fullName evidence="19">P-loop containing nucleoside triphosphate hydrolase protein</fullName>
    </recommendedName>
</protein>
<evidence type="ECO:0000256" key="13">
    <source>
        <dbReference type="SAM" id="MobiDB-lite"/>
    </source>
</evidence>
<dbReference type="PRINTS" id="PR00420">
    <property type="entry name" value="RNGMNOXGNASE"/>
</dbReference>
<gene>
    <name evidence="17" type="ORF">P153DRAFT_397366</name>
</gene>
<proteinExistence type="inferred from homology"/>
<dbReference type="PROSITE" id="PS50893">
    <property type="entry name" value="ABC_TRANSPORTER_2"/>
    <property type="match status" value="2"/>
</dbReference>
<feature type="transmembrane region" description="Helical" evidence="14">
    <location>
        <begin position="708"/>
        <end position="732"/>
    </location>
</feature>
<evidence type="ECO:0000256" key="3">
    <source>
        <dbReference type="ARBA" id="ARBA00022448"/>
    </source>
</evidence>
<evidence type="ECO:0000256" key="6">
    <source>
        <dbReference type="ARBA" id="ARBA00022737"/>
    </source>
</evidence>
<feature type="transmembrane region" description="Helical" evidence="14">
    <location>
        <begin position="667"/>
        <end position="688"/>
    </location>
</feature>
<feature type="transmembrane region" description="Helical" evidence="14">
    <location>
        <begin position="522"/>
        <end position="541"/>
    </location>
</feature>
<keyword evidence="18" id="KW-1185">Reference proteome</keyword>
<accession>A0A6A6A8H5</accession>
<evidence type="ECO:0000256" key="5">
    <source>
        <dbReference type="ARBA" id="ARBA00022692"/>
    </source>
</evidence>
<evidence type="ECO:0000313" key="18">
    <source>
        <dbReference type="Proteomes" id="UP000799771"/>
    </source>
</evidence>
<evidence type="ECO:0000256" key="8">
    <source>
        <dbReference type="ARBA" id="ARBA00022827"/>
    </source>
</evidence>
<keyword evidence="8" id="KW-0274">FAD</keyword>
<dbReference type="GeneID" id="54411990"/>
<feature type="region of interest" description="Disordered" evidence="13">
    <location>
        <begin position="759"/>
        <end position="780"/>
    </location>
</feature>
<dbReference type="RefSeq" id="XP_033522661.1">
    <property type="nucleotide sequence ID" value="XM_033671558.1"/>
</dbReference>
<dbReference type="GO" id="GO:0140359">
    <property type="term" value="F:ABC-type transporter activity"/>
    <property type="evidence" value="ECO:0007669"/>
    <property type="project" value="InterPro"/>
</dbReference>
<dbReference type="InterPro" id="IPR002938">
    <property type="entry name" value="FAD-bd"/>
</dbReference>
<dbReference type="InterPro" id="IPR011527">
    <property type="entry name" value="ABC1_TM_dom"/>
</dbReference>
<evidence type="ECO:0000256" key="14">
    <source>
        <dbReference type="SAM" id="Phobius"/>
    </source>
</evidence>
<dbReference type="PROSITE" id="PS50929">
    <property type="entry name" value="ABC_TM1F"/>
    <property type="match status" value="2"/>
</dbReference>
<dbReference type="OrthoDB" id="6500128at2759"/>
<dbReference type="InterPro" id="IPR050173">
    <property type="entry name" value="ABC_transporter_C-like"/>
</dbReference>
<evidence type="ECO:0000259" key="15">
    <source>
        <dbReference type="PROSITE" id="PS50893"/>
    </source>
</evidence>
<dbReference type="Gene3D" id="3.40.50.300">
    <property type="entry name" value="P-loop containing nucleotide triphosphate hydrolases"/>
    <property type="match status" value="2"/>
</dbReference>
<evidence type="ECO:0000259" key="16">
    <source>
        <dbReference type="PROSITE" id="PS50929"/>
    </source>
</evidence>
<dbReference type="SMART" id="SM00382">
    <property type="entry name" value="AAA"/>
    <property type="match status" value="2"/>
</dbReference>
<evidence type="ECO:0000256" key="10">
    <source>
        <dbReference type="ARBA" id="ARBA00022989"/>
    </source>
</evidence>
<dbReference type="GO" id="GO:0071949">
    <property type="term" value="F:FAD binding"/>
    <property type="evidence" value="ECO:0007669"/>
    <property type="project" value="InterPro"/>
</dbReference>
<evidence type="ECO:0000256" key="7">
    <source>
        <dbReference type="ARBA" id="ARBA00022741"/>
    </source>
</evidence>
<dbReference type="CDD" id="cd03244">
    <property type="entry name" value="ABCC_MRP_domain2"/>
    <property type="match status" value="1"/>
</dbReference>
<dbReference type="CDD" id="cd18596">
    <property type="entry name" value="ABC_6TM_VMR1_D1_like"/>
    <property type="match status" value="1"/>
</dbReference>
<feature type="domain" description="ABC transmembrane type-1" evidence="16">
    <location>
        <begin position="1347"/>
        <end position="1599"/>
    </location>
</feature>
<dbReference type="GO" id="GO:0016020">
    <property type="term" value="C:membrane"/>
    <property type="evidence" value="ECO:0007669"/>
    <property type="project" value="UniProtKB-SubCell"/>
</dbReference>
<dbReference type="InterPro" id="IPR017871">
    <property type="entry name" value="ABC_transporter-like_CS"/>
</dbReference>
<evidence type="ECO:0000256" key="11">
    <source>
        <dbReference type="ARBA" id="ARBA00023002"/>
    </source>
</evidence>
<evidence type="ECO:0008006" key="19">
    <source>
        <dbReference type="Google" id="ProtNLM"/>
    </source>
</evidence>
<dbReference type="PROSITE" id="PS00211">
    <property type="entry name" value="ABC_TRANSPORTER_1"/>
    <property type="match status" value="1"/>
</dbReference>
<dbReference type="Pfam" id="PF01494">
    <property type="entry name" value="FAD_binding_3"/>
    <property type="match status" value="2"/>
</dbReference>
<keyword evidence="3" id="KW-0813">Transport</keyword>
<feature type="transmembrane region" description="Helical" evidence="14">
    <location>
        <begin position="1548"/>
        <end position="1581"/>
    </location>
</feature>
<comment type="similarity">
    <text evidence="2">Belongs to the ABC transporter superfamily. ABCC family. Conjugate transporter (TC 3.A.1.208) subfamily.</text>
</comment>
<feature type="domain" description="ABC transporter" evidence="15">
    <location>
        <begin position="1633"/>
        <end position="1900"/>
    </location>
</feature>
<feature type="transmembrane region" description="Helical" evidence="14">
    <location>
        <begin position="561"/>
        <end position="578"/>
    </location>
</feature>
<feature type="transmembrane region" description="Helical" evidence="14">
    <location>
        <begin position="1457"/>
        <end position="1478"/>
    </location>
</feature>
<reference evidence="17" key="1">
    <citation type="journal article" date="2020" name="Stud. Mycol.">
        <title>101 Dothideomycetes genomes: a test case for predicting lifestyles and emergence of pathogens.</title>
        <authorList>
            <person name="Haridas S."/>
            <person name="Albert R."/>
            <person name="Binder M."/>
            <person name="Bloem J."/>
            <person name="Labutti K."/>
            <person name="Salamov A."/>
            <person name="Andreopoulos B."/>
            <person name="Baker S."/>
            <person name="Barry K."/>
            <person name="Bills G."/>
            <person name="Bluhm B."/>
            <person name="Cannon C."/>
            <person name="Castanera R."/>
            <person name="Culley D."/>
            <person name="Daum C."/>
            <person name="Ezra D."/>
            <person name="Gonzalez J."/>
            <person name="Henrissat B."/>
            <person name="Kuo A."/>
            <person name="Liang C."/>
            <person name="Lipzen A."/>
            <person name="Lutzoni F."/>
            <person name="Magnuson J."/>
            <person name="Mondo S."/>
            <person name="Nolan M."/>
            <person name="Ohm R."/>
            <person name="Pangilinan J."/>
            <person name="Park H.-J."/>
            <person name="Ramirez L."/>
            <person name="Alfaro M."/>
            <person name="Sun H."/>
            <person name="Tritt A."/>
            <person name="Yoshinaga Y."/>
            <person name="Zwiers L.-H."/>
            <person name="Turgeon B."/>
            <person name="Goodwin S."/>
            <person name="Spatafora J."/>
            <person name="Crous P."/>
            <person name="Grigoriev I."/>
        </authorList>
    </citation>
    <scope>NUCLEOTIDE SEQUENCE</scope>
    <source>
        <strain evidence="17">CBS 119687</strain>
    </source>
</reference>